<dbReference type="PANTHER" id="PTHR30203">
    <property type="entry name" value="OUTER MEMBRANE CATION EFFLUX PROTEIN"/>
    <property type="match status" value="1"/>
</dbReference>
<feature type="coiled-coil region" evidence="1">
    <location>
        <begin position="198"/>
        <end position="225"/>
    </location>
</feature>
<reference evidence="3" key="2">
    <citation type="submission" date="2020-09" db="EMBL/GenBank/DDBJ databases">
        <authorList>
            <person name="Sun Q."/>
            <person name="Kim S."/>
        </authorList>
    </citation>
    <scope>NUCLEOTIDE SEQUENCE</scope>
    <source>
        <strain evidence="3">KCTC 23077</strain>
    </source>
</reference>
<keyword evidence="1" id="KW-0175">Coiled coil</keyword>
<gene>
    <name evidence="3" type="ORF">GCM10007067_25920</name>
</gene>
<dbReference type="InterPro" id="IPR010131">
    <property type="entry name" value="MdtP/NodT-like"/>
</dbReference>
<dbReference type="Proteomes" id="UP000646426">
    <property type="component" value="Unassembled WGS sequence"/>
</dbReference>
<evidence type="ECO:0000256" key="2">
    <source>
        <dbReference type="SAM" id="SignalP"/>
    </source>
</evidence>
<evidence type="ECO:0000256" key="1">
    <source>
        <dbReference type="SAM" id="Coils"/>
    </source>
</evidence>
<proteinExistence type="predicted"/>
<comment type="caution">
    <text evidence="3">The sequence shown here is derived from an EMBL/GenBank/DDBJ whole genome shotgun (WGS) entry which is preliminary data.</text>
</comment>
<feature type="signal peptide" evidence="2">
    <location>
        <begin position="1"/>
        <end position="36"/>
    </location>
</feature>
<dbReference type="EMBL" id="BMYD01000005">
    <property type="protein sequence ID" value="GHA86910.1"/>
    <property type="molecule type" value="Genomic_DNA"/>
</dbReference>
<dbReference type="GO" id="GO:0015562">
    <property type="term" value="F:efflux transmembrane transporter activity"/>
    <property type="evidence" value="ECO:0007669"/>
    <property type="project" value="InterPro"/>
</dbReference>
<keyword evidence="4" id="KW-1185">Reference proteome</keyword>
<feature type="chain" id="PRO_5038070340" evidence="2">
    <location>
        <begin position="37"/>
        <end position="437"/>
    </location>
</feature>
<accession>A0A918T366</accession>
<name>A0A918T366_9GAMM</name>
<reference evidence="3" key="1">
    <citation type="journal article" date="2014" name="Int. J. Syst. Evol. Microbiol.">
        <title>Complete genome sequence of Corynebacterium casei LMG S-19264T (=DSM 44701T), isolated from a smear-ripened cheese.</title>
        <authorList>
            <consortium name="US DOE Joint Genome Institute (JGI-PGF)"/>
            <person name="Walter F."/>
            <person name="Albersmeier A."/>
            <person name="Kalinowski J."/>
            <person name="Ruckert C."/>
        </authorList>
    </citation>
    <scope>NUCLEOTIDE SEQUENCE</scope>
    <source>
        <strain evidence="3">KCTC 23077</strain>
    </source>
</reference>
<dbReference type="PANTHER" id="PTHR30203:SF24">
    <property type="entry name" value="BLR4935 PROTEIN"/>
    <property type="match status" value="1"/>
</dbReference>
<sequence length="437" mass="47537">MCVSFALRRGRLATAPARAGLVFALSVFALFLPVHAAPGAAAQLSFEEAVALAGRGAPTLESRSANIDAAREEAARADELPDPQLMVGIENMPVSGSGAFRPNGDDMTMKKIGLMQSFPARAMREARQLIADRQLERAQALSAIEQLEVQEQAAQAWLATWAAQRETDSYAALREQAAVAVKVAKARLSAGTGSAVDAMAAQAAALEVENRVDAAQARLQAARASLARWLGLPSEQLPAVGAAPTLTELPFAEQVLLSTIDRQRELLDWRYREAIAEAEIALASADKRPDWSIAAAYGQRDGSRADMVMVEFRVGLPLFSRNRQDRAIAARRAQLASVVAEREDARRAQKEAIERALAEWRGLKQQVERKESQILPLARDRSETAVAVFGGGGPLQPWLEARRNELEIHVEHARHLGELGRVWAALAYLLPREETAR</sequence>
<dbReference type="SUPFAM" id="SSF56954">
    <property type="entry name" value="Outer membrane efflux proteins (OEP)"/>
    <property type="match status" value="1"/>
</dbReference>
<protein>
    <submittedName>
        <fullName evidence="3">Heavy metal RND transporter</fullName>
    </submittedName>
</protein>
<organism evidence="3 4">
    <name type="scientific">Cognatilysobacter bugurensis</name>
    <dbReference type="NCBI Taxonomy" id="543356"/>
    <lineage>
        <taxon>Bacteria</taxon>
        <taxon>Pseudomonadati</taxon>
        <taxon>Pseudomonadota</taxon>
        <taxon>Gammaproteobacteria</taxon>
        <taxon>Lysobacterales</taxon>
        <taxon>Lysobacteraceae</taxon>
        <taxon>Cognatilysobacter</taxon>
    </lineage>
</organism>
<evidence type="ECO:0000313" key="4">
    <source>
        <dbReference type="Proteomes" id="UP000646426"/>
    </source>
</evidence>
<dbReference type="Gene3D" id="1.20.1600.10">
    <property type="entry name" value="Outer membrane efflux proteins (OEP)"/>
    <property type="match status" value="1"/>
</dbReference>
<evidence type="ECO:0000313" key="3">
    <source>
        <dbReference type="EMBL" id="GHA86910.1"/>
    </source>
</evidence>
<dbReference type="AlphaFoldDB" id="A0A918T366"/>
<keyword evidence="2" id="KW-0732">Signal</keyword>